<dbReference type="SMART" id="SM00320">
    <property type="entry name" value="WD40"/>
    <property type="match status" value="6"/>
</dbReference>
<dbReference type="Pfam" id="PF00400">
    <property type="entry name" value="WD40"/>
    <property type="match status" value="2"/>
</dbReference>
<dbReference type="Gene3D" id="2.130.10.10">
    <property type="entry name" value="YVTN repeat-like/Quinoprotein amine dehydrogenase"/>
    <property type="match status" value="2"/>
</dbReference>
<dbReference type="Proteomes" id="UP000308199">
    <property type="component" value="Unassembled WGS sequence"/>
</dbReference>
<dbReference type="PROSITE" id="PS50082">
    <property type="entry name" value="WD_REPEATS_2"/>
    <property type="match status" value="1"/>
</dbReference>
<reference evidence="5 6" key="1">
    <citation type="submission" date="2019-02" db="EMBL/GenBank/DDBJ databases">
        <title>Genome sequencing of the rare red list fungi Phellinidium pouzarii.</title>
        <authorList>
            <person name="Buettner E."/>
            <person name="Kellner H."/>
        </authorList>
    </citation>
    <scope>NUCLEOTIDE SEQUENCE [LARGE SCALE GENOMIC DNA]</scope>
    <source>
        <strain evidence="5 6">DSM 108285</strain>
    </source>
</reference>
<evidence type="ECO:0000256" key="4">
    <source>
        <dbReference type="SAM" id="MobiDB-lite"/>
    </source>
</evidence>
<dbReference type="SUPFAM" id="SSF50978">
    <property type="entry name" value="WD40 repeat-like"/>
    <property type="match status" value="1"/>
</dbReference>
<feature type="region of interest" description="Disordered" evidence="4">
    <location>
        <begin position="346"/>
        <end position="381"/>
    </location>
</feature>
<dbReference type="InterPro" id="IPR001680">
    <property type="entry name" value="WD40_rpt"/>
</dbReference>
<gene>
    <name evidence="5" type="ORF">EW145_g11</name>
</gene>
<dbReference type="InterPro" id="IPR036322">
    <property type="entry name" value="WD40_repeat_dom_sf"/>
</dbReference>
<dbReference type="EMBL" id="SGPK01000001">
    <property type="protein sequence ID" value="THH12370.1"/>
    <property type="molecule type" value="Genomic_DNA"/>
</dbReference>
<sequence>MLAISSSFANSNRPLSSTTLPESSYVTSIVALQSHYAAATSAPSNAIHLFDKSDCKTIVRALSGHDGGIDYMCSADSFQGARQVLLSCGKDGSVKAWDERTGTVGVQMLSSGRRAPILSCDVSSDGLTVAAGTVLQGDDALILYWDPRSPIAPLRRHSSIHSDDITTVRFARGTPTTVLLSASTDGLICTSNPLEEDEDEANIDVGNWGCSISKAGWVRGSDVASTSRVWAVSDMETLSLWSEELNLDQDIDRDRLAHPDAVLPWVTDYIIDCHNSRNGSFHLFAGSSEGDIALISPHEESTRWLLEQVYTAGHSEVVRCAHWDETNGLLLTGGEDAKLTVWSSPVHANEESGEGGSMDVDSPRKRYTDDDGESVSERQYPPSYSFEEPILNCVFAIEI</sequence>
<feature type="region of interest" description="Disordered" evidence="4">
    <location>
        <begin position="1"/>
        <end position="20"/>
    </location>
</feature>
<keyword evidence="1 3" id="KW-0853">WD repeat</keyword>
<evidence type="ECO:0000256" key="1">
    <source>
        <dbReference type="ARBA" id="ARBA00022574"/>
    </source>
</evidence>
<evidence type="ECO:0000313" key="5">
    <source>
        <dbReference type="EMBL" id="THH12370.1"/>
    </source>
</evidence>
<dbReference type="PANTHER" id="PTHR22889:SF0">
    <property type="entry name" value="WD REPEAT-CONTAINING PROTEIN 89"/>
    <property type="match status" value="1"/>
</dbReference>
<dbReference type="PANTHER" id="PTHR22889">
    <property type="entry name" value="WD REPEAT-CONTAINING PROTEIN 89"/>
    <property type="match status" value="1"/>
</dbReference>
<keyword evidence="2" id="KW-0677">Repeat</keyword>
<accession>A0A4S4LQI0</accession>
<evidence type="ECO:0000256" key="3">
    <source>
        <dbReference type="PROSITE-ProRule" id="PRU00221"/>
    </source>
</evidence>
<name>A0A4S4LQI0_9AGAM</name>
<feature type="repeat" description="WD" evidence="3">
    <location>
        <begin position="311"/>
        <end position="343"/>
    </location>
</feature>
<dbReference type="InterPro" id="IPR039328">
    <property type="entry name" value="WDR89"/>
</dbReference>
<keyword evidence="6" id="KW-1185">Reference proteome</keyword>
<proteinExistence type="predicted"/>
<dbReference type="PROSITE" id="PS50294">
    <property type="entry name" value="WD_REPEATS_REGION"/>
    <property type="match status" value="1"/>
</dbReference>
<dbReference type="InterPro" id="IPR015943">
    <property type="entry name" value="WD40/YVTN_repeat-like_dom_sf"/>
</dbReference>
<protein>
    <submittedName>
        <fullName evidence="5">Uncharacterized protein</fullName>
    </submittedName>
</protein>
<evidence type="ECO:0000256" key="2">
    <source>
        <dbReference type="ARBA" id="ARBA00022737"/>
    </source>
</evidence>
<comment type="caution">
    <text evidence="5">The sequence shown here is derived from an EMBL/GenBank/DDBJ whole genome shotgun (WGS) entry which is preliminary data.</text>
</comment>
<dbReference type="OrthoDB" id="25131at2759"/>
<dbReference type="AlphaFoldDB" id="A0A4S4LQI0"/>
<organism evidence="5 6">
    <name type="scientific">Phellinidium pouzarii</name>
    <dbReference type="NCBI Taxonomy" id="167371"/>
    <lineage>
        <taxon>Eukaryota</taxon>
        <taxon>Fungi</taxon>
        <taxon>Dikarya</taxon>
        <taxon>Basidiomycota</taxon>
        <taxon>Agaricomycotina</taxon>
        <taxon>Agaricomycetes</taxon>
        <taxon>Hymenochaetales</taxon>
        <taxon>Hymenochaetaceae</taxon>
        <taxon>Phellinidium</taxon>
    </lineage>
</organism>
<evidence type="ECO:0000313" key="6">
    <source>
        <dbReference type="Proteomes" id="UP000308199"/>
    </source>
</evidence>